<proteinExistence type="predicted"/>
<evidence type="ECO:0000256" key="6">
    <source>
        <dbReference type="ARBA" id="ARBA00023136"/>
    </source>
</evidence>
<keyword evidence="2" id="KW-1003">Cell membrane</keyword>
<reference evidence="10" key="1">
    <citation type="journal article" date="2019" name="Int. J. Syst. Evol. Microbiol.">
        <title>The Global Catalogue of Microorganisms (GCM) 10K type strain sequencing project: providing services to taxonomists for standard genome sequencing and annotation.</title>
        <authorList>
            <consortium name="The Broad Institute Genomics Platform"/>
            <consortium name="The Broad Institute Genome Sequencing Center for Infectious Disease"/>
            <person name="Wu L."/>
            <person name="Ma J."/>
        </authorList>
    </citation>
    <scope>NUCLEOTIDE SEQUENCE [LARGE SCALE GENOMIC DNA]</scope>
    <source>
        <strain evidence="10">CGMCC 4.1641</strain>
    </source>
</reference>
<name>A0ABV8S428_9BACL</name>
<keyword evidence="3" id="KW-0597">Phosphoprotein</keyword>
<keyword evidence="6 7" id="KW-0472">Membrane</keyword>
<keyword evidence="4 9" id="KW-0808">Transferase</keyword>
<evidence type="ECO:0000256" key="4">
    <source>
        <dbReference type="ARBA" id="ARBA00022679"/>
    </source>
</evidence>
<dbReference type="Pfam" id="PF02518">
    <property type="entry name" value="HATPase_c"/>
    <property type="match status" value="1"/>
</dbReference>
<organism evidence="9 10">
    <name type="scientific">Cohnella boryungensis</name>
    <dbReference type="NCBI Taxonomy" id="768479"/>
    <lineage>
        <taxon>Bacteria</taxon>
        <taxon>Bacillati</taxon>
        <taxon>Bacillota</taxon>
        <taxon>Bacilli</taxon>
        <taxon>Bacillales</taxon>
        <taxon>Paenibacillaceae</taxon>
        <taxon>Cohnella</taxon>
    </lineage>
</organism>
<evidence type="ECO:0000256" key="2">
    <source>
        <dbReference type="ARBA" id="ARBA00022475"/>
    </source>
</evidence>
<dbReference type="GO" id="GO:0004673">
    <property type="term" value="F:protein histidine kinase activity"/>
    <property type="evidence" value="ECO:0007669"/>
    <property type="project" value="UniProtKB-EC"/>
</dbReference>
<dbReference type="SUPFAM" id="SSF55874">
    <property type="entry name" value="ATPase domain of HSP90 chaperone/DNA topoisomerase II/histidine kinase"/>
    <property type="match status" value="1"/>
</dbReference>
<evidence type="ECO:0000256" key="3">
    <source>
        <dbReference type="ARBA" id="ARBA00022553"/>
    </source>
</evidence>
<dbReference type="PANTHER" id="PTHR34220">
    <property type="entry name" value="SENSOR HISTIDINE KINASE YPDA"/>
    <property type="match status" value="1"/>
</dbReference>
<dbReference type="Pfam" id="PF00672">
    <property type="entry name" value="HAMP"/>
    <property type="match status" value="1"/>
</dbReference>
<dbReference type="InterPro" id="IPR036890">
    <property type="entry name" value="HATPase_C_sf"/>
</dbReference>
<keyword evidence="5 9" id="KW-0418">Kinase</keyword>
<dbReference type="Gene3D" id="3.30.565.10">
    <property type="entry name" value="Histidine kinase-like ATPase, C-terminal domain"/>
    <property type="match status" value="1"/>
</dbReference>
<evidence type="ECO:0000256" key="7">
    <source>
        <dbReference type="SAM" id="Phobius"/>
    </source>
</evidence>
<dbReference type="Proteomes" id="UP001595755">
    <property type="component" value="Unassembled WGS sequence"/>
</dbReference>
<dbReference type="InterPro" id="IPR010559">
    <property type="entry name" value="Sig_transdc_His_kin_internal"/>
</dbReference>
<feature type="transmembrane region" description="Helical" evidence="7">
    <location>
        <begin position="281"/>
        <end position="301"/>
    </location>
</feature>
<dbReference type="SMART" id="SM00304">
    <property type="entry name" value="HAMP"/>
    <property type="match status" value="1"/>
</dbReference>
<sequence>MQIIGRMNTFGKVITLVIVLLVPIIILYGYSHQVSVKVVRENIESEKAHRLSFFNSQIQSAVDQLTKFSVIVSRDPEVKEYLAEYDTLPPLAKLQKQQRIVDMLNLQVLTSVWNSQIILHLPKQKEVITTDYFVQYDERYLERAVPGRWSYYTNVVNGANEAYYSLIRSSSNPDLWIEVRFIDANIRNMLKHFNQGGDGEPIFYSPGKQAIANETSDPVLIAALVQQLDTSELGTSGHLDMTAGERKYTINYVKSDALGWYLVDYVPLQQILMPITTSRNLFYISITLLLGVSILATTLLYRNVQRPIHMLIRSVKKIRMGQYSTRLRKQPNNEFDFLFESFNKMAEQIQELIEKVHVENLRSREATLKQLQSQINPHFLYNCLFYIKNMANLDDKEAVVAMALNLGEYYRYTTRVNNEIATVEEEIRLVVNYLTIQNLRIQRFHCDIEIPDRMNELAIPRLLLQPIVENAIIHGIEKQAGFGLIRITGEQEGCLCKITVEDNGAGMNPEEIAALQKKLALPMEDDMGCGMWNVNQRLIHLYKGRSGLRLSRSELGGMRIELVWEEEPRPIE</sequence>
<dbReference type="InterPro" id="IPR003660">
    <property type="entry name" value="HAMP_dom"/>
</dbReference>
<dbReference type="Pfam" id="PF06580">
    <property type="entry name" value="His_kinase"/>
    <property type="match status" value="1"/>
</dbReference>
<dbReference type="SUPFAM" id="SSF158472">
    <property type="entry name" value="HAMP domain-like"/>
    <property type="match status" value="1"/>
</dbReference>
<evidence type="ECO:0000313" key="10">
    <source>
        <dbReference type="Proteomes" id="UP001595755"/>
    </source>
</evidence>
<evidence type="ECO:0000259" key="8">
    <source>
        <dbReference type="PROSITE" id="PS50885"/>
    </source>
</evidence>
<evidence type="ECO:0000256" key="5">
    <source>
        <dbReference type="ARBA" id="ARBA00022777"/>
    </source>
</evidence>
<dbReference type="CDD" id="cd06225">
    <property type="entry name" value="HAMP"/>
    <property type="match status" value="1"/>
</dbReference>
<feature type="transmembrane region" description="Helical" evidence="7">
    <location>
        <begin position="12"/>
        <end position="30"/>
    </location>
</feature>
<dbReference type="PANTHER" id="PTHR34220:SF7">
    <property type="entry name" value="SENSOR HISTIDINE KINASE YPDA"/>
    <property type="match status" value="1"/>
</dbReference>
<dbReference type="EMBL" id="JBHSED010000003">
    <property type="protein sequence ID" value="MFC4302323.1"/>
    <property type="molecule type" value="Genomic_DNA"/>
</dbReference>
<evidence type="ECO:0000256" key="1">
    <source>
        <dbReference type="ARBA" id="ARBA00004651"/>
    </source>
</evidence>
<feature type="domain" description="HAMP" evidence="8">
    <location>
        <begin position="302"/>
        <end position="354"/>
    </location>
</feature>
<comment type="caution">
    <text evidence="9">The sequence shown here is derived from an EMBL/GenBank/DDBJ whole genome shotgun (WGS) entry which is preliminary data.</text>
</comment>
<gene>
    <name evidence="9" type="ORF">ACFO1S_02565</name>
</gene>
<keyword evidence="7" id="KW-0812">Transmembrane</keyword>
<keyword evidence="10" id="KW-1185">Reference proteome</keyword>
<protein>
    <submittedName>
        <fullName evidence="9">Sensor histidine kinase</fullName>
        <ecNumber evidence="9">2.7.13.3</ecNumber>
    </submittedName>
</protein>
<dbReference type="EC" id="2.7.13.3" evidence="9"/>
<dbReference type="Gene3D" id="6.10.340.10">
    <property type="match status" value="1"/>
</dbReference>
<evidence type="ECO:0000313" key="9">
    <source>
        <dbReference type="EMBL" id="MFC4302323.1"/>
    </source>
</evidence>
<accession>A0ABV8S428</accession>
<dbReference type="InterPro" id="IPR003594">
    <property type="entry name" value="HATPase_dom"/>
</dbReference>
<keyword evidence="7" id="KW-1133">Transmembrane helix</keyword>
<dbReference type="InterPro" id="IPR050640">
    <property type="entry name" value="Bact_2-comp_sensor_kinase"/>
</dbReference>
<comment type="subcellular location">
    <subcellularLocation>
        <location evidence="1">Cell membrane</location>
        <topology evidence="1">Multi-pass membrane protein</topology>
    </subcellularLocation>
</comment>
<dbReference type="RefSeq" id="WP_204600804.1">
    <property type="nucleotide sequence ID" value="NZ_JBHSED010000003.1"/>
</dbReference>
<dbReference type="PROSITE" id="PS50885">
    <property type="entry name" value="HAMP"/>
    <property type="match status" value="1"/>
</dbReference>